<evidence type="ECO:0000313" key="1">
    <source>
        <dbReference type="EMBL" id="CAG8696235.1"/>
    </source>
</evidence>
<dbReference type="Proteomes" id="UP000789366">
    <property type="component" value="Unassembled WGS sequence"/>
</dbReference>
<protein>
    <submittedName>
        <fullName evidence="1">1462_t:CDS:1</fullName>
    </submittedName>
</protein>
<comment type="caution">
    <text evidence="1">The sequence shown here is derived from an EMBL/GenBank/DDBJ whole genome shotgun (WGS) entry which is preliminary data.</text>
</comment>
<feature type="non-terminal residue" evidence="1">
    <location>
        <position position="244"/>
    </location>
</feature>
<keyword evidence="2" id="KW-1185">Reference proteome</keyword>
<sequence>MSLELQQQVLENFFKNNTDWSLIKFLKYRDDFTYDKRKEHMLYKAWVQGLEYISVPRQLRDVLTNHQTYVIAITQLDAYVPTGCQTMCHVMNEKSSASVENFWMSIDKKLIETDYDLTLADEVTQQMKTYARSTTTRVIKRLLDSRETSSPKRSTRTKWNIEGDESDGFKADDEQVQVTVFLNPRDRLSRAFSIIGAFVIHMRQATKPPILCLFSIIDKYPKEINKLSKIGHCYQNGWATTTKQ</sequence>
<evidence type="ECO:0000313" key="2">
    <source>
        <dbReference type="Proteomes" id="UP000789366"/>
    </source>
</evidence>
<dbReference type="EMBL" id="CAJVPW010022124">
    <property type="protein sequence ID" value="CAG8696235.1"/>
    <property type="molecule type" value="Genomic_DNA"/>
</dbReference>
<reference evidence="1" key="1">
    <citation type="submission" date="2021-06" db="EMBL/GenBank/DDBJ databases">
        <authorList>
            <person name="Kallberg Y."/>
            <person name="Tangrot J."/>
            <person name="Rosling A."/>
        </authorList>
    </citation>
    <scope>NUCLEOTIDE SEQUENCE</scope>
    <source>
        <strain evidence="1">28 12/20/2015</strain>
    </source>
</reference>
<name>A0ACA9PCG4_9GLOM</name>
<accession>A0ACA9PCG4</accession>
<proteinExistence type="predicted"/>
<gene>
    <name evidence="1" type="ORF">SPELUC_LOCUS11033</name>
</gene>
<organism evidence="1 2">
    <name type="scientific">Cetraspora pellucida</name>
    <dbReference type="NCBI Taxonomy" id="1433469"/>
    <lineage>
        <taxon>Eukaryota</taxon>
        <taxon>Fungi</taxon>
        <taxon>Fungi incertae sedis</taxon>
        <taxon>Mucoromycota</taxon>
        <taxon>Glomeromycotina</taxon>
        <taxon>Glomeromycetes</taxon>
        <taxon>Diversisporales</taxon>
        <taxon>Gigasporaceae</taxon>
        <taxon>Cetraspora</taxon>
    </lineage>
</organism>